<organism evidence="1 2">
    <name type="scientific">Fusarium langsethiae</name>
    <dbReference type="NCBI Taxonomy" id="179993"/>
    <lineage>
        <taxon>Eukaryota</taxon>
        <taxon>Fungi</taxon>
        <taxon>Dikarya</taxon>
        <taxon>Ascomycota</taxon>
        <taxon>Pezizomycotina</taxon>
        <taxon>Sordariomycetes</taxon>
        <taxon>Hypocreomycetidae</taxon>
        <taxon>Hypocreales</taxon>
        <taxon>Nectriaceae</taxon>
        <taxon>Fusarium</taxon>
    </lineage>
</organism>
<keyword evidence="2" id="KW-1185">Reference proteome</keyword>
<accession>A0A0M9EWH6</accession>
<protein>
    <submittedName>
        <fullName evidence="1">Uncharacterized protein</fullName>
    </submittedName>
</protein>
<proteinExistence type="predicted"/>
<dbReference type="Proteomes" id="UP000037904">
    <property type="component" value="Unassembled WGS sequence"/>
</dbReference>
<gene>
    <name evidence="1" type="ORF">FLAG1_06194</name>
</gene>
<dbReference type="AlphaFoldDB" id="A0A0M9EWH6"/>
<name>A0A0M9EWH6_FUSLA</name>
<dbReference type="EMBL" id="JXCE01000115">
    <property type="protein sequence ID" value="KPA40906.1"/>
    <property type="molecule type" value="Genomic_DNA"/>
</dbReference>
<evidence type="ECO:0000313" key="1">
    <source>
        <dbReference type="EMBL" id="KPA40906.1"/>
    </source>
</evidence>
<comment type="caution">
    <text evidence="1">The sequence shown here is derived from an EMBL/GenBank/DDBJ whole genome shotgun (WGS) entry which is preliminary data.</text>
</comment>
<sequence>MDIKTATPASTGPIGNAKANNNYECDRPVYVGNGNMTLGHQFHYETRNVSTDSLSVIHNTYYISLPPNSTDRSGQDIGCSGCQCRALMALVKTLAAIYFASRLLHKFHKIIASV</sequence>
<evidence type="ECO:0000313" key="2">
    <source>
        <dbReference type="Proteomes" id="UP000037904"/>
    </source>
</evidence>
<reference evidence="1 2" key="1">
    <citation type="submission" date="2015-04" db="EMBL/GenBank/DDBJ databases">
        <title>The draft genome sequence of Fusarium langsethiae, a T-2/HT-2 mycotoxin producer.</title>
        <authorList>
            <person name="Lysoe E."/>
            <person name="Divon H.H."/>
            <person name="Terzi V."/>
            <person name="Orru L."/>
            <person name="Lamontanara A."/>
            <person name="Kolseth A.-K."/>
            <person name="Frandsen R.J."/>
            <person name="Nielsen K."/>
            <person name="Thrane U."/>
        </authorList>
    </citation>
    <scope>NUCLEOTIDE SEQUENCE [LARGE SCALE GENOMIC DNA]</scope>
    <source>
        <strain evidence="1 2">Fl201059</strain>
    </source>
</reference>